<gene>
    <name evidence="2" type="ORF">C1SCF055_LOCUS30422</name>
</gene>
<comment type="caution">
    <text evidence="2">The sequence shown here is derived from an EMBL/GenBank/DDBJ whole genome shotgun (WGS) entry which is preliminary data.</text>
</comment>
<dbReference type="EMBL" id="CAMXCT010003467">
    <property type="protein sequence ID" value="CAI4004647.1"/>
    <property type="molecule type" value="Genomic_DNA"/>
</dbReference>
<evidence type="ECO:0000259" key="1">
    <source>
        <dbReference type="Pfam" id="PF00551"/>
    </source>
</evidence>
<evidence type="ECO:0000313" key="2">
    <source>
        <dbReference type="EMBL" id="CAI4004647.1"/>
    </source>
</evidence>
<dbReference type="PANTHER" id="PTHR11138">
    <property type="entry name" value="METHIONYL-TRNA FORMYLTRANSFERASE"/>
    <property type="match status" value="1"/>
</dbReference>
<reference evidence="3" key="2">
    <citation type="submission" date="2024-04" db="EMBL/GenBank/DDBJ databases">
        <authorList>
            <person name="Chen Y."/>
            <person name="Shah S."/>
            <person name="Dougan E. K."/>
            <person name="Thang M."/>
            <person name="Chan C."/>
        </authorList>
    </citation>
    <scope>NUCLEOTIDE SEQUENCE [LARGE SCALE GENOMIC DNA]</scope>
</reference>
<dbReference type="EMBL" id="CAMXCT030003467">
    <property type="protein sequence ID" value="CAL4791959.1"/>
    <property type="molecule type" value="Genomic_DNA"/>
</dbReference>
<dbReference type="GO" id="GO:0004479">
    <property type="term" value="F:methionyl-tRNA formyltransferase activity"/>
    <property type="evidence" value="ECO:0007669"/>
    <property type="project" value="TreeGrafter"/>
</dbReference>
<dbReference type="InterPro" id="IPR002376">
    <property type="entry name" value="Formyl_transf_N"/>
</dbReference>
<sequence>MLLLAAGPNWEAMVKSSWSHADVVLPTACLLLCVLLVTLPRAPHSTARNTSTLLPSSAPAVVFLSNYPCWVKGLVPKLQLVTSRLLVVSNKTELQEFCKEVGCDFMLFPLCSDSLSFARICKEDATYRSQVEAVYAALRDWAPDFLVAAGFHVLPPHAVTIPGQAALNFHPSKLPLYRGGLPFQAQILRGETRLECCVHVMTDIIDDAQDVLARGVEISLEGKTTQQLFEEVGQLFPELVLEAIETIQQRKTRRAEAAEPSVVGQGDLPHSFGVKAETWIDETGEKKRSNAGVLSRVRIEWEEDSAVDIERACRAFTVQGFKGLRLDGAEGERTDRAEEPGVYKD</sequence>
<reference evidence="2" key="1">
    <citation type="submission" date="2022-10" db="EMBL/GenBank/DDBJ databases">
        <authorList>
            <person name="Chen Y."/>
            <person name="Dougan E. K."/>
            <person name="Chan C."/>
            <person name="Rhodes N."/>
            <person name="Thang M."/>
        </authorList>
    </citation>
    <scope>NUCLEOTIDE SEQUENCE</scope>
</reference>
<protein>
    <submittedName>
        <fullName evidence="4">Methionyl-tRNA formyltransferase</fullName>
    </submittedName>
</protein>
<evidence type="ECO:0000313" key="5">
    <source>
        <dbReference type="Proteomes" id="UP001152797"/>
    </source>
</evidence>
<dbReference type="Gene3D" id="3.40.50.12230">
    <property type="match status" value="1"/>
</dbReference>
<dbReference type="EMBL" id="CAMXCT020003467">
    <property type="protein sequence ID" value="CAL1158022.1"/>
    <property type="molecule type" value="Genomic_DNA"/>
</dbReference>
<dbReference type="Proteomes" id="UP001152797">
    <property type="component" value="Unassembled WGS sequence"/>
</dbReference>
<keyword evidence="5" id="KW-1185">Reference proteome</keyword>
<dbReference type="OrthoDB" id="10268103at2759"/>
<proteinExistence type="predicted"/>
<dbReference type="SUPFAM" id="SSF53328">
    <property type="entry name" value="Formyltransferase"/>
    <property type="match status" value="1"/>
</dbReference>
<dbReference type="Pfam" id="PF00551">
    <property type="entry name" value="Formyl_trans_N"/>
    <property type="match status" value="1"/>
</dbReference>
<name>A0A9P1GBW7_9DINO</name>
<feature type="domain" description="Formyl transferase N-terminal" evidence="1">
    <location>
        <begin position="128"/>
        <end position="242"/>
    </location>
</feature>
<accession>A0A9P1GBW7</accession>
<dbReference type="InterPro" id="IPR036477">
    <property type="entry name" value="Formyl_transf_N_sf"/>
</dbReference>
<evidence type="ECO:0000313" key="3">
    <source>
        <dbReference type="EMBL" id="CAL1158022.1"/>
    </source>
</evidence>
<dbReference type="AlphaFoldDB" id="A0A9P1GBW7"/>
<dbReference type="PANTHER" id="PTHR11138:SF5">
    <property type="entry name" value="METHIONYL-TRNA FORMYLTRANSFERASE, MITOCHONDRIAL"/>
    <property type="match status" value="1"/>
</dbReference>
<organism evidence="2">
    <name type="scientific">Cladocopium goreaui</name>
    <dbReference type="NCBI Taxonomy" id="2562237"/>
    <lineage>
        <taxon>Eukaryota</taxon>
        <taxon>Sar</taxon>
        <taxon>Alveolata</taxon>
        <taxon>Dinophyceae</taxon>
        <taxon>Suessiales</taxon>
        <taxon>Symbiodiniaceae</taxon>
        <taxon>Cladocopium</taxon>
    </lineage>
</organism>
<evidence type="ECO:0000313" key="4">
    <source>
        <dbReference type="EMBL" id="CAL4791959.1"/>
    </source>
</evidence>